<evidence type="ECO:0000256" key="4">
    <source>
        <dbReference type="ARBA" id="ARBA00023015"/>
    </source>
</evidence>
<dbReference type="GO" id="GO:0045944">
    <property type="term" value="P:positive regulation of transcription by RNA polymerase II"/>
    <property type="evidence" value="ECO:0007669"/>
    <property type="project" value="TreeGrafter"/>
</dbReference>
<dbReference type="InterPro" id="IPR036864">
    <property type="entry name" value="Zn2-C6_fun-type_DNA-bd_sf"/>
</dbReference>
<keyword evidence="3" id="KW-0862">Zinc</keyword>
<dbReference type="InterPro" id="IPR007219">
    <property type="entry name" value="XnlR_reg_dom"/>
</dbReference>
<evidence type="ECO:0000256" key="2">
    <source>
        <dbReference type="ARBA" id="ARBA00022723"/>
    </source>
</evidence>
<feature type="domain" description="Xylanolytic transcriptional activator regulatory" evidence="9">
    <location>
        <begin position="295"/>
        <end position="371"/>
    </location>
</feature>
<gene>
    <name evidence="10" type="ORF">B0H66DRAFT_477177</name>
</gene>
<dbReference type="InterPro" id="IPR001138">
    <property type="entry name" value="Zn2Cys6_DnaBD"/>
</dbReference>
<evidence type="ECO:0000256" key="1">
    <source>
        <dbReference type="ARBA" id="ARBA00004123"/>
    </source>
</evidence>
<feature type="region of interest" description="Disordered" evidence="8">
    <location>
        <begin position="614"/>
        <end position="673"/>
    </location>
</feature>
<dbReference type="InterPro" id="IPR052202">
    <property type="entry name" value="Yeast_MetPath_Reg"/>
</dbReference>
<dbReference type="PANTHER" id="PTHR47782:SF2">
    <property type="entry name" value="TRANSCRIPTION FACTOR, PUTATIVE (AFU_ORTHOLOGUE AFUA_4G12570)-RELATED"/>
    <property type="match status" value="1"/>
</dbReference>
<sequence>MPRSSFSDNPLLRVSRPVSACSRCRTAKCDGKLPACTACEKAGRENECSAANDQFARGKERSYVAALELRIEKLERRLAYARMRKDSVAMHDGEAAAPPVAEANRKDSLANIRAAIHRKAARRRENSDVNSLVSDFGYLSINATTRDFEPSVTNMTFARLVLAAATNDPLPEPINTKLPSQQAAYAIVQFYLTNIYPLYPAFTDTTLLALLDDIYKKDQRPVRSPEYWLFWMVLAIGSTAQSRSMQDDYYKHGVEFVSRALTHADRALRPGYITQIQSLALLTQYSMLDPAHFDSWHLIGFTCRAVIDLGFHQDPPPTHASAIDKAALEGRRRTFYCVYALDRAISMVHARAFSFTDDATGVALPSPGRPAAPIFSGGVITGPASTEASLHLFKLRRLQSYWYQTLFQCDPTDPLPDPGSFIWKMCFDMREWSENLPDALPVAIRDMFDLELRYSYVYCVAPSARALHMTDYGRLLIFEHAIAYINRICDVAHTPVNAAFYTYHDALRVYFMGSQFVAVLRDAADVLLSGSSIPMPLSLAGNAPPPPLPERFDRATSGDNLDRSLRLLEKVSLTLKKYGERWEDALSLMRSFEMMSAEVMADLKARRELRQIRQAEQQQQQQQHQLQPQGMQNPNLQQQQQQHQLQPQGMQNPNLQQQQRRPLPQQMPPQEVRWIDVDVTQMLRGGNQL</sequence>
<evidence type="ECO:0000259" key="9">
    <source>
        <dbReference type="SMART" id="SM00906"/>
    </source>
</evidence>
<dbReference type="GO" id="GO:0008270">
    <property type="term" value="F:zinc ion binding"/>
    <property type="evidence" value="ECO:0007669"/>
    <property type="project" value="InterPro"/>
</dbReference>
<reference evidence="10" key="1">
    <citation type="journal article" date="2023" name="Mol. Phylogenet. Evol.">
        <title>Genome-scale phylogeny and comparative genomics of the fungal order Sordariales.</title>
        <authorList>
            <person name="Hensen N."/>
            <person name="Bonometti L."/>
            <person name="Westerberg I."/>
            <person name="Brannstrom I.O."/>
            <person name="Guillou S."/>
            <person name="Cros-Aarteil S."/>
            <person name="Calhoun S."/>
            <person name="Haridas S."/>
            <person name="Kuo A."/>
            <person name="Mondo S."/>
            <person name="Pangilinan J."/>
            <person name="Riley R."/>
            <person name="LaButti K."/>
            <person name="Andreopoulos B."/>
            <person name="Lipzen A."/>
            <person name="Chen C."/>
            <person name="Yan M."/>
            <person name="Daum C."/>
            <person name="Ng V."/>
            <person name="Clum A."/>
            <person name="Steindorff A."/>
            <person name="Ohm R.A."/>
            <person name="Martin F."/>
            <person name="Silar P."/>
            <person name="Natvig D.O."/>
            <person name="Lalanne C."/>
            <person name="Gautier V."/>
            <person name="Ament-Velasquez S.L."/>
            <person name="Kruys A."/>
            <person name="Hutchinson M.I."/>
            <person name="Powell A.J."/>
            <person name="Barry K."/>
            <person name="Miller A.N."/>
            <person name="Grigoriev I.V."/>
            <person name="Debuchy R."/>
            <person name="Gladieux P."/>
            <person name="Hiltunen Thoren M."/>
            <person name="Johannesson H."/>
        </authorList>
    </citation>
    <scope>NUCLEOTIDE SEQUENCE</scope>
    <source>
        <strain evidence="10">CBS 118394</strain>
    </source>
</reference>
<dbReference type="GO" id="GO:0000981">
    <property type="term" value="F:DNA-binding transcription factor activity, RNA polymerase II-specific"/>
    <property type="evidence" value="ECO:0007669"/>
    <property type="project" value="InterPro"/>
</dbReference>
<dbReference type="Proteomes" id="UP001283341">
    <property type="component" value="Unassembled WGS sequence"/>
</dbReference>
<accession>A0AAE0I4E8</accession>
<dbReference type="EMBL" id="JAUEDM010000004">
    <property type="protein sequence ID" value="KAK3317967.1"/>
    <property type="molecule type" value="Genomic_DNA"/>
</dbReference>
<proteinExistence type="predicted"/>
<feature type="compositionally biased region" description="Low complexity" evidence="8">
    <location>
        <begin position="614"/>
        <end position="670"/>
    </location>
</feature>
<dbReference type="PANTHER" id="PTHR47782">
    <property type="entry name" value="ZN(II)2CYS6 TRANSCRIPTION FACTOR (EUROFUNG)-RELATED"/>
    <property type="match status" value="1"/>
</dbReference>
<dbReference type="SMART" id="SM00906">
    <property type="entry name" value="Fungal_trans"/>
    <property type="match status" value="1"/>
</dbReference>
<keyword evidence="5" id="KW-0238">DNA-binding</keyword>
<keyword evidence="2" id="KW-0479">Metal-binding</keyword>
<reference evidence="10" key="2">
    <citation type="submission" date="2023-06" db="EMBL/GenBank/DDBJ databases">
        <authorList>
            <consortium name="Lawrence Berkeley National Laboratory"/>
            <person name="Haridas S."/>
            <person name="Hensen N."/>
            <person name="Bonometti L."/>
            <person name="Westerberg I."/>
            <person name="Brannstrom I.O."/>
            <person name="Guillou S."/>
            <person name="Cros-Aarteil S."/>
            <person name="Calhoun S."/>
            <person name="Kuo A."/>
            <person name="Mondo S."/>
            <person name="Pangilinan J."/>
            <person name="Riley R."/>
            <person name="Labutti K."/>
            <person name="Andreopoulos B."/>
            <person name="Lipzen A."/>
            <person name="Chen C."/>
            <person name="Yanf M."/>
            <person name="Daum C."/>
            <person name="Ng V."/>
            <person name="Clum A."/>
            <person name="Steindorff A."/>
            <person name="Ohm R."/>
            <person name="Martin F."/>
            <person name="Silar P."/>
            <person name="Natvig D."/>
            <person name="Lalanne C."/>
            <person name="Gautier V."/>
            <person name="Ament-Velasquez S.L."/>
            <person name="Kruys A."/>
            <person name="Hutchinson M.I."/>
            <person name="Powell A.J."/>
            <person name="Barry K."/>
            <person name="Miller A.N."/>
            <person name="Grigoriev I.V."/>
            <person name="Debuchy R."/>
            <person name="Gladieux P."/>
            <person name="Thoren M.H."/>
            <person name="Johannesson H."/>
        </authorList>
    </citation>
    <scope>NUCLEOTIDE SEQUENCE</scope>
    <source>
        <strain evidence="10">CBS 118394</strain>
    </source>
</reference>
<protein>
    <submittedName>
        <fullName evidence="10">Fungal-specific transcription factor domain-containing protein</fullName>
    </submittedName>
</protein>
<evidence type="ECO:0000256" key="8">
    <source>
        <dbReference type="SAM" id="MobiDB-lite"/>
    </source>
</evidence>
<name>A0AAE0I4E8_9PEZI</name>
<keyword evidence="6" id="KW-0804">Transcription</keyword>
<comment type="subcellular location">
    <subcellularLocation>
        <location evidence="1">Nucleus</location>
    </subcellularLocation>
</comment>
<keyword evidence="7" id="KW-0539">Nucleus</keyword>
<dbReference type="AlphaFoldDB" id="A0AAE0I4E8"/>
<dbReference type="GO" id="GO:0005634">
    <property type="term" value="C:nucleus"/>
    <property type="evidence" value="ECO:0007669"/>
    <property type="project" value="UniProtKB-SubCell"/>
</dbReference>
<feature type="region of interest" description="Disordered" evidence="8">
    <location>
        <begin position="538"/>
        <end position="557"/>
    </location>
</feature>
<dbReference type="Pfam" id="PF04082">
    <property type="entry name" value="Fungal_trans"/>
    <property type="match status" value="1"/>
</dbReference>
<dbReference type="CDD" id="cd12148">
    <property type="entry name" value="fungal_TF_MHR"/>
    <property type="match status" value="1"/>
</dbReference>
<comment type="caution">
    <text evidence="10">The sequence shown here is derived from an EMBL/GenBank/DDBJ whole genome shotgun (WGS) entry which is preliminary data.</text>
</comment>
<evidence type="ECO:0000256" key="5">
    <source>
        <dbReference type="ARBA" id="ARBA00023125"/>
    </source>
</evidence>
<dbReference type="CDD" id="cd00067">
    <property type="entry name" value="GAL4"/>
    <property type="match status" value="1"/>
</dbReference>
<dbReference type="GO" id="GO:0006351">
    <property type="term" value="P:DNA-templated transcription"/>
    <property type="evidence" value="ECO:0007669"/>
    <property type="project" value="InterPro"/>
</dbReference>
<dbReference type="Gene3D" id="4.10.240.10">
    <property type="entry name" value="Zn(2)-C6 fungal-type DNA-binding domain"/>
    <property type="match status" value="1"/>
</dbReference>
<evidence type="ECO:0000313" key="11">
    <source>
        <dbReference type="Proteomes" id="UP001283341"/>
    </source>
</evidence>
<dbReference type="GO" id="GO:0043565">
    <property type="term" value="F:sequence-specific DNA binding"/>
    <property type="evidence" value="ECO:0007669"/>
    <property type="project" value="TreeGrafter"/>
</dbReference>
<evidence type="ECO:0000313" key="10">
    <source>
        <dbReference type="EMBL" id="KAK3317967.1"/>
    </source>
</evidence>
<evidence type="ECO:0000256" key="7">
    <source>
        <dbReference type="ARBA" id="ARBA00023242"/>
    </source>
</evidence>
<evidence type="ECO:0000256" key="6">
    <source>
        <dbReference type="ARBA" id="ARBA00023163"/>
    </source>
</evidence>
<keyword evidence="4" id="KW-0805">Transcription regulation</keyword>
<keyword evidence="11" id="KW-1185">Reference proteome</keyword>
<evidence type="ECO:0000256" key="3">
    <source>
        <dbReference type="ARBA" id="ARBA00022833"/>
    </source>
</evidence>
<organism evidence="10 11">
    <name type="scientific">Apodospora peruviana</name>
    <dbReference type="NCBI Taxonomy" id="516989"/>
    <lineage>
        <taxon>Eukaryota</taxon>
        <taxon>Fungi</taxon>
        <taxon>Dikarya</taxon>
        <taxon>Ascomycota</taxon>
        <taxon>Pezizomycotina</taxon>
        <taxon>Sordariomycetes</taxon>
        <taxon>Sordariomycetidae</taxon>
        <taxon>Sordariales</taxon>
        <taxon>Lasiosphaeriaceae</taxon>
        <taxon>Apodospora</taxon>
    </lineage>
</organism>